<evidence type="ECO:0000313" key="6">
    <source>
        <dbReference type="EMBL" id="BAJ94575.1"/>
    </source>
</evidence>
<dbReference type="InterPro" id="IPR001680">
    <property type="entry name" value="WD40_rpt"/>
</dbReference>
<evidence type="ECO:0000256" key="4">
    <source>
        <dbReference type="PROSITE-ProRule" id="PRU00221"/>
    </source>
</evidence>
<dbReference type="PROSITE" id="PS00678">
    <property type="entry name" value="WD_REPEATS_1"/>
    <property type="match status" value="2"/>
</dbReference>
<evidence type="ECO:0000256" key="2">
    <source>
        <dbReference type="ARBA" id="ARBA00022574"/>
    </source>
</evidence>
<dbReference type="InterPro" id="IPR015943">
    <property type="entry name" value="WD40/YVTN_repeat-like_dom_sf"/>
</dbReference>
<dbReference type="EMBL" id="AK363371">
    <property type="protein sequence ID" value="BAJ94575.1"/>
    <property type="molecule type" value="mRNA"/>
</dbReference>
<dbReference type="Gene3D" id="2.130.10.10">
    <property type="entry name" value="YVTN repeat-like/Quinoprotein amine dehydrogenase"/>
    <property type="match status" value="2"/>
</dbReference>
<dbReference type="PRINTS" id="PR00320">
    <property type="entry name" value="GPROTEINBRPT"/>
</dbReference>
<dbReference type="SUPFAM" id="SSF48452">
    <property type="entry name" value="TPR-like"/>
    <property type="match status" value="1"/>
</dbReference>
<dbReference type="SUPFAM" id="SSF50978">
    <property type="entry name" value="WD40 repeat-like"/>
    <property type="match status" value="1"/>
</dbReference>
<feature type="domain" description="Clu" evidence="5">
    <location>
        <begin position="84"/>
        <end position="341"/>
    </location>
</feature>
<dbReference type="PROSITE" id="PS50082">
    <property type="entry name" value="WD_REPEATS_2"/>
    <property type="match status" value="4"/>
</dbReference>
<dbReference type="Gene3D" id="1.25.40.10">
    <property type="entry name" value="Tetratricopeptide repeat domain"/>
    <property type="match status" value="1"/>
</dbReference>
<dbReference type="InterPro" id="IPR019775">
    <property type="entry name" value="WD40_repeat_CS"/>
</dbReference>
<evidence type="ECO:0000256" key="1">
    <source>
        <dbReference type="ARBA" id="ARBA00022490"/>
    </source>
</evidence>
<feature type="repeat" description="WD" evidence="4">
    <location>
        <begin position="1054"/>
        <end position="1095"/>
    </location>
</feature>
<feature type="repeat" description="WD" evidence="4">
    <location>
        <begin position="756"/>
        <end position="790"/>
    </location>
</feature>
<feature type="repeat" description="WD" evidence="4">
    <location>
        <begin position="803"/>
        <end position="844"/>
    </location>
</feature>
<dbReference type="InterPro" id="IPR027523">
    <property type="entry name" value="CLU_prot"/>
</dbReference>
<dbReference type="AlphaFoldDB" id="F2DHK4"/>
<name>F2DHK4_HORVV</name>
<reference evidence="6" key="1">
    <citation type="journal article" date="2011" name="Plant Physiol.">
        <title>Comprehensive sequence analysis of 24,783 barley full-length cDNAs derived from 12 clone libraries.</title>
        <authorList>
            <person name="Matsumoto T."/>
            <person name="Tanaka T."/>
            <person name="Sakai H."/>
            <person name="Amano N."/>
            <person name="Kanamori H."/>
            <person name="Kurita K."/>
            <person name="Kikuta A."/>
            <person name="Kamiya K."/>
            <person name="Yamamoto M."/>
            <person name="Ikawa H."/>
            <person name="Fujii N."/>
            <person name="Hori K."/>
            <person name="Itoh T."/>
            <person name="Sato K."/>
        </authorList>
    </citation>
    <scope>NUCLEOTIDE SEQUENCE</scope>
    <source>
        <tissue evidence="6">Shoot and root</tissue>
    </source>
</reference>
<dbReference type="PROSITE" id="PS51823">
    <property type="entry name" value="CLU"/>
    <property type="match status" value="1"/>
</dbReference>
<organism evidence="6">
    <name type="scientific">Hordeum vulgare subsp. vulgare</name>
    <name type="common">Domesticated barley</name>
    <dbReference type="NCBI Taxonomy" id="112509"/>
    <lineage>
        <taxon>Eukaryota</taxon>
        <taxon>Viridiplantae</taxon>
        <taxon>Streptophyta</taxon>
        <taxon>Embryophyta</taxon>
        <taxon>Tracheophyta</taxon>
        <taxon>Spermatophyta</taxon>
        <taxon>Magnoliopsida</taxon>
        <taxon>Liliopsida</taxon>
        <taxon>Poales</taxon>
        <taxon>Poaceae</taxon>
        <taxon>BOP clade</taxon>
        <taxon>Pooideae</taxon>
        <taxon>Triticodae</taxon>
        <taxon>Triticeae</taxon>
        <taxon>Hordeinae</taxon>
        <taxon>Hordeum</taxon>
    </lineage>
</organism>
<dbReference type="InterPro" id="IPR025697">
    <property type="entry name" value="CLU_dom"/>
</dbReference>
<dbReference type="SMART" id="SM00320">
    <property type="entry name" value="WD40"/>
    <property type="match status" value="6"/>
</dbReference>
<dbReference type="Pfam" id="PF13236">
    <property type="entry name" value="CLU"/>
    <property type="match status" value="1"/>
</dbReference>
<proteinExistence type="evidence at transcript level"/>
<dbReference type="CDD" id="cd00200">
    <property type="entry name" value="WD40"/>
    <property type="match status" value="1"/>
</dbReference>
<sequence>MEKGRESYWKYYNLDEELFSVPNTDLKEKSIISDPYDSELAPFEVAQIPNPPPPPFNQKHFNNDLLRSLGKAQWLSLVDSLSNSAKQELYSKLSTLQPQEDSFVVFSPEYSWNERFQTLCESMSELSNNETSIKHEKDMLDIYSQLRDLAQAFISTATYYGKIIIVERHLSDKTIKPLTKQIGGIAGGDKYIVKGILFKFALDVNGIFGSDENAMKMAGHELINTIEVFNCYIKLLHIPLVCLIDYLGFRLVAMTLLPIDSSTIVYGSSDAGHTIHNSNLDMENCMKEISSKFNLKPHICGLGKDSKHLYTAADIEGHKGKDGRLYCIDLARLFPTEVPDRSVRASHLFRLLRPSFVKSYTKPLNPDCFTGFSPLNKVQDKREIEEATALLRSQIIPKFGMWLDSQDHSSIGANPRDYPNKFRISEKAHQWGINMRQLGILYDKTTSIEWKNIILIEMIARFIKNKIRYKFRTVLQKNQLYSEEPYRHIIIQDFNAYLSTSSTSQKAHYCQESFCALLREKYPGFPRKIITDEDIQFDRRILFKRLVQITGVKFTARAMQEFSTSIQSYKRTSPLDIIDLLEIREKIKKMDIVSQADGRVLYIKAIRTISESESLRYLELSVNQYQIALESMPDNSKILYDLALCYYNMAIRVNDMKLAKLHMENAIFNLKTAHRIEPNTTLYKDTLTSYESIFDKIISKSQYKCTILYEANSRKQINALAYINRDQLKLVVIGTADPRIYMSIISSNGDISQIVINGHGDSVTCINNVTSDIFASGSRDKCIRIWNITSINDEINVSCKNILKGHKDFIRCILFIVNTCYLLSSGDDRTVRLWNWESGKCLATIGFADKVISLDVKSDKIYCGMSNGILRILDLENIKSIIKEEHNDTIIERSCHDIELYNNENKEDIVTNDKVILIIEKSISQATPLFNSNQIAACSNIYTNSLPILYDTVQDILTNIPDKVTLYTKVLNLLNDVSQEIKDLPDSDLTKPWKVRATLNKILQCLQGSSENWHNSKPCSVTCDPESSLIFSGIKVDSCIVITDMSMKKVHKKLIGHRGWIRCLHYESSSNTLTSVSDDCTLRIWDISSAQCLRQIAAHSDEIYALSGDFKNIIITGSRDGLVKMWENTLNK</sequence>
<dbReference type="Pfam" id="PF00400">
    <property type="entry name" value="WD40"/>
    <property type="match status" value="4"/>
</dbReference>
<dbReference type="InterPro" id="IPR036322">
    <property type="entry name" value="WD40_repeat_dom_sf"/>
</dbReference>
<dbReference type="PANTHER" id="PTHR12601">
    <property type="entry name" value="EUKARYOTIC TRANSLATION INITIATION FACTOR 3 SUBUNIT EIF-3"/>
    <property type="match status" value="1"/>
</dbReference>
<accession>F2DHK4</accession>
<evidence type="ECO:0000256" key="3">
    <source>
        <dbReference type="ARBA" id="ARBA00022737"/>
    </source>
</evidence>
<dbReference type="InterPro" id="IPR020472">
    <property type="entry name" value="WD40_PAC1"/>
</dbReference>
<evidence type="ECO:0000259" key="5">
    <source>
        <dbReference type="PROSITE" id="PS51823"/>
    </source>
</evidence>
<dbReference type="InterPro" id="IPR011990">
    <property type="entry name" value="TPR-like_helical_dom_sf"/>
</dbReference>
<protein>
    <submittedName>
        <fullName evidence="6">Predicted protein</fullName>
    </submittedName>
</protein>
<dbReference type="PROSITE" id="PS50294">
    <property type="entry name" value="WD_REPEATS_REGION"/>
    <property type="match status" value="4"/>
</dbReference>
<keyword evidence="2 4" id="KW-0853">WD repeat</keyword>
<feature type="repeat" description="WD" evidence="4">
    <location>
        <begin position="1096"/>
        <end position="1132"/>
    </location>
</feature>
<dbReference type="PANTHER" id="PTHR12601:SF6">
    <property type="entry name" value="CLUSTERED MITOCHONDRIA PROTEIN HOMOLOG"/>
    <property type="match status" value="1"/>
</dbReference>
<keyword evidence="3" id="KW-0677">Repeat</keyword>
<keyword evidence="1" id="KW-0963">Cytoplasm</keyword>